<feature type="active site" description="Proton acceptor" evidence="10">
    <location>
        <position position="33"/>
    </location>
</feature>
<feature type="active site" description="Proton donor" evidence="10">
    <location>
        <position position="167"/>
    </location>
</feature>
<dbReference type="PIRSF" id="PIRSF001461">
    <property type="entry name" value="RPE"/>
    <property type="match status" value="1"/>
</dbReference>
<evidence type="ECO:0000256" key="10">
    <source>
        <dbReference type="HAMAP-Rule" id="MF_02227"/>
    </source>
</evidence>
<dbReference type="PROSITE" id="PS01086">
    <property type="entry name" value="RIBUL_P_3_EPIMER_2"/>
    <property type="match status" value="1"/>
</dbReference>
<dbReference type="PANTHER" id="PTHR11749">
    <property type="entry name" value="RIBULOSE-5-PHOSPHATE-3-EPIMERASE"/>
    <property type="match status" value="1"/>
</dbReference>
<evidence type="ECO:0000256" key="9">
    <source>
        <dbReference type="ARBA" id="ARBA00023235"/>
    </source>
</evidence>
<dbReference type="Proteomes" id="UP001298681">
    <property type="component" value="Unassembled WGS sequence"/>
</dbReference>
<feature type="binding site" evidence="10">
    <location>
        <position position="167"/>
    </location>
    <ligand>
        <name>a divalent metal cation</name>
        <dbReference type="ChEBI" id="CHEBI:60240"/>
    </ligand>
</feature>
<keyword evidence="13" id="KW-1185">Reference proteome</keyword>
<evidence type="ECO:0000313" key="12">
    <source>
        <dbReference type="EMBL" id="MCG4611632.1"/>
    </source>
</evidence>
<comment type="cofactor">
    <cofactor evidence="3">
        <name>Co(2+)</name>
        <dbReference type="ChEBI" id="CHEBI:48828"/>
    </cofactor>
</comment>
<comment type="pathway">
    <text evidence="10">Carbohydrate degradation.</text>
</comment>
<dbReference type="Gene3D" id="3.20.20.70">
    <property type="entry name" value="Aldolase class I"/>
    <property type="match status" value="1"/>
</dbReference>
<reference evidence="12 13" key="1">
    <citation type="submission" date="2022-01" db="EMBL/GenBank/DDBJ databases">
        <title>Collection of gut derived symbiotic bacterial strains cultured from healthy donors.</title>
        <authorList>
            <person name="Lin H."/>
            <person name="Kohout C."/>
            <person name="Waligurski E."/>
            <person name="Pamer E.G."/>
        </authorList>
    </citation>
    <scope>NUCLEOTIDE SEQUENCE [LARGE SCALE GENOMIC DNA]</scope>
    <source>
        <strain evidence="12 13">DFI.7.58</strain>
    </source>
</reference>
<feature type="binding site" evidence="10">
    <location>
        <position position="31"/>
    </location>
    <ligand>
        <name>a divalent metal cation</name>
        <dbReference type="ChEBI" id="CHEBI:60240"/>
    </ligand>
</feature>
<dbReference type="CDD" id="cd00429">
    <property type="entry name" value="RPE"/>
    <property type="match status" value="1"/>
</dbReference>
<evidence type="ECO:0000256" key="11">
    <source>
        <dbReference type="PIRNR" id="PIRNR001461"/>
    </source>
</evidence>
<dbReference type="NCBIfam" id="NF004076">
    <property type="entry name" value="PRK05581.1-4"/>
    <property type="match status" value="1"/>
</dbReference>
<dbReference type="NCBIfam" id="TIGR01163">
    <property type="entry name" value="rpe"/>
    <property type="match status" value="1"/>
</dbReference>
<gene>
    <name evidence="10 12" type="primary">rpe</name>
    <name evidence="12" type="ORF">L0P57_11920</name>
</gene>
<dbReference type="EMBL" id="JAKNHQ010000019">
    <property type="protein sequence ID" value="MCG4611632.1"/>
    <property type="molecule type" value="Genomic_DNA"/>
</dbReference>
<comment type="function">
    <text evidence="10">Catalyzes the reversible epimerization of D-ribulose 5-phosphate to D-xylulose 5-phosphate.</text>
</comment>
<comment type="similarity">
    <text evidence="6 10 11">Belongs to the ribulose-phosphate 3-epimerase family.</text>
</comment>
<dbReference type="PROSITE" id="PS01085">
    <property type="entry name" value="RIBUL_P_3_EPIMER_1"/>
    <property type="match status" value="1"/>
</dbReference>
<evidence type="ECO:0000256" key="1">
    <source>
        <dbReference type="ARBA" id="ARBA00001782"/>
    </source>
</evidence>
<feature type="binding site" evidence="10">
    <location>
        <position position="6"/>
    </location>
    <ligand>
        <name>substrate</name>
    </ligand>
</feature>
<keyword evidence="9 10" id="KW-0413">Isomerase</keyword>
<comment type="catalytic activity">
    <reaction evidence="1 10 11">
        <text>D-ribulose 5-phosphate = D-xylulose 5-phosphate</text>
        <dbReference type="Rhea" id="RHEA:13677"/>
        <dbReference type="ChEBI" id="CHEBI:57737"/>
        <dbReference type="ChEBI" id="CHEBI:58121"/>
        <dbReference type="EC" id="5.1.3.1"/>
    </reaction>
</comment>
<feature type="binding site" evidence="10">
    <location>
        <position position="33"/>
    </location>
    <ligand>
        <name>a divalent metal cation</name>
        <dbReference type="ChEBI" id="CHEBI:60240"/>
    </ligand>
</feature>
<accession>A0ABS9MN57</accession>
<dbReference type="RefSeq" id="WP_191405966.1">
    <property type="nucleotide sequence ID" value="NZ_JAKNHQ010000019.1"/>
</dbReference>
<feature type="binding site" evidence="10">
    <location>
        <begin position="167"/>
        <end position="169"/>
    </location>
    <ligand>
        <name>substrate</name>
    </ligand>
</feature>
<evidence type="ECO:0000256" key="5">
    <source>
        <dbReference type="ARBA" id="ARBA00001954"/>
    </source>
</evidence>
<dbReference type="InterPro" id="IPR011060">
    <property type="entry name" value="RibuloseP-bd_barrel"/>
</dbReference>
<protein>
    <recommendedName>
        <fullName evidence="7 10">Ribulose-phosphate 3-epimerase</fullName>
        <ecNumber evidence="7 10">5.1.3.1</ecNumber>
    </recommendedName>
</protein>
<comment type="cofactor">
    <cofactor evidence="10">
        <name>a divalent metal cation</name>
        <dbReference type="ChEBI" id="CHEBI:60240"/>
    </cofactor>
    <text evidence="10">Binds 1 divalent metal cation per subunit.</text>
</comment>
<dbReference type="InterPro" id="IPR026019">
    <property type="entry name" value="Ribul_P_3_epim"/>
</dbReference>
<proteinExistence type="inferred from homology"/>
<comment type="cofactor">
    <cofactor evidence="5">
        <name>Fe(2+)</name>
        <dbReference type="ChEBI" id="CHEBI:29033"/>
    </cofactor>
</comment>
<feature type="binding site" evidence="10">
    <location>
        <begin position="140"/>
        <end position="143"/>
    </location>
    <ligand>
        <name>substrate</name>
    </ligand>
</feature>
<evidence type="ECO:0000256" key="6">
    <source>
        <dbReference type="ARBA" id="ARBA00009541"/>
    </source>
</evidence>
<sequence>MLIAPSMLSSDFSKLGEETARMERAGADWIHLDVMDAHFVPNLTFGAPIVGAIRPYTKLPFDVHLMISEPLRYVDDFLKAGADIISFHLEAESSVHETIRAIRAGGAKPAVALKPKTPVEAVLPFLDDLDMVLVMTVEPGFGGQSFMAPMMDKVRTLKAHGAFVEVDGGINPQTAVAAKEAGVDVCVAGTSVFHAPDAAKAIATLREGKGVVL</sequence>
<dbReference type="HAMAP" id="MF_02227">
    <property type="entry name" value="RPE"/>
    <property type="match status" value="1"/>
</dbReference>
<evidence type="ECO:0000256" key="8">
    <source>
        <dbReference type="ARBA" id="ARBA00022723"/>
    </source>
</evidence>
<dbReference type="GO" id="GO:0004750">
    <property type="term" value="F:D-ribulose-phosphate 3-epimerase activity"/>
    <property type="evidence" value="ECO:0007669"/>
    <property type="project" value="UniProtKB-EC"/>
</dbReference>
<organism evidence="12 13">
    <name type="scientific">Anaeromassilibacillus senegalensis</name>
    <dbReference type="NCBI Taxonomy" id="1673717"/>
    <lineage>
        <taxon>Bacteria</taxon>
        <taxon>Bacillati</taxon>
        <taxon>Bacillota</taxon>
        <taxon>Clostridia</taxon>
        <taxon>Eubacteriales</taxon>
        <taxon>Acutalibacteraceae</taxon>
        <taxon>Anaeromassilibacillus</taxon>
    </lineage>
</organism>
<evidence type="ECO:0000256" key="7">
    <source>
        <dbReference type="ARBA" id="ARBA00013188"/>
    </source>
</evidence>
<evidence type="ECO:0000256" key="2">
    <source>
        <dbReference type="ARBA" id="ARBA00001936"/>
    </source>
</evidence>
<comment type="caution">
    <text evidence="12">The sequence shown here is derived from an EMBL/GenBank/DDBJ whole genome shotgun (WGS) entry which is preliminary data.</text>
</comment>
<name>A0ABS9MN57_9FIRM</name>
<comment type="cofactor">
    <cofactor evidence="2">
        <name>Mn(2+)</name>
        <dbReference type="ChEBI" id="CHEBI:29035"/>
    </cofactor>
</comment>
<feature type="binding site" evidence="10">
    <location>
        <position position="64"/>
    </location>
    <ligand>
        <name>a divalent metal cation</name>
        <dbReference type="ChEBI" id="CHEBI:60240"/>
    </ligand>
</feature>
<dbReference type="InterPro" id="IPR013785">
    <property type="entry name" value="Aldolase_TIM"/>
</dbReference>
<dbReference type="EC" id="5.1.3.1" evidence="7 10"/>
<feature type="binding site" evidence="10">
    <location>
        <position position="64"/>
    </location>
    <ligand>
        <name>substrate</name>
    </ligand>
</feature>
<dbReference type="InterPro" id="IPR000056">
    <property type="entry name" value="Ribul_P_3_epim-like"/>
</dbReference>
<evidence type="ECO:0000256" key="3">
    <source>
        <dbReference type="ARBA" id="ARBA00001941"/>
    </source>
</evidence>
<keyword evidence="10 11" id="KW-0119">Carbohydrate metabolism</keyword>
<evidence type="ECO:0000256" key="4">
    <source>
        <dbReference type="ARBA" id="ARBA00001947"/>
    </source>
</evidence>
<comment type="caution">
    <text evidence="10">Lacks conserved residue(s) required for the propagation of feature annotation.</text>
</comment>
<evidence type="ECO:0000313" key="13">
    <source>
        <dbReference type="Proteomes" id="UP001298681"/>
    </source>
</evidence>
<comment type="cofactor">
    <cofactor evidence="4">
        <name>Zn(2+)</name>
        <dbReference type="ChEBI" id="CHEBI:29105"/>
    </cofactor>
</comment>
<dbReference type="Pfam" id="PF00834">
    <property type="entry name" value="Ribul_P_3_epim"/>
    <property type="match status" value="1"/>
</dbReference>
<keyword evidence="8 10" id="KW-0479">Metal-binding</keyword>
<dbReference type="SUPFAM" id="SSF51366">
    <property type="entry name" value="Ribulose-phoshate binding barrel"/>
    <property type="match status" value="1"/>
</dbReference>